<dbReference type="RefSeq" id="WP_130155600.1">
    <property type="nucleotide sequence ID" value="NZ_SGIS01000005.1"/>
</dbReference>
<proteinExistence type="predicted"/>
<keyword evidence="2" id="KW-1185">Reference proteome</keyword>
<accession>A0A4V2DDP1</accession>
<comment type="caution">
    <text evidence="1">The sequence shown here is derived from an EMBL/GenBank/DDBJ whole genome shotgun (WGS) entry which is preliminary data.</text>
</comment>
<dbReference type="Proteomes" id="UP000292085">
    <property type="component" value="Unassembled WGS sequence"/>
</dbReference>
<sequence>MASLYIKDAETAALVTRLAKRSGVTKTALVHELAVAREAELDRKTSGSSVRASLDKLWRDHPGLLQKTGLVADKAFYDSLNDEDED</sequence>
<dbReference type="EMBL" id="SGIS01000005">
    <property type="protein sequence ID" value="RZF65668.1"/>
    <property type="molecule type" value="Genomic_DNA"/>
</dbReference>
<name>A0A4V2DDP1_9SPHN</name>
<gene>
    <name evidence="1" type="ORF">EWE75_05075</name>
</gene>
<reference evidence="1 2" key="1">
    <citation type="submission" date="2019-02" db="EMBL/GenBank/DDBJ databases">
        <authorList>
            <person name="Li Y."/>
        </authorList>
    </citation>
    <scope>NUCLEOTIDE SEQUENCE [LARGE SCALE GENOMIC DNA]</scope>
    <source>
        <strain evidence="1 2">3-7</strain>
    </source>
</reference>
<organism evidence="1 2">
    <name type="scientific">Sphingomonas populi</name>
    <dbReference type="NCBI Taxonomy" id="2484750"/>
    <lineage>
        <taxon>Bacteria</taxon>
        <taxon>Pseudomonadati</taxon>
        <taxon>Pseudomonadota</taxon>
        <taxon>Alphaproteobacteria</taxon>
        <taxon>Sphingomonadales</taxon>
        <taxon>Sphingomonadaceae</taxon>
        <taxon>Sphingomonas</taxon>
    </lineage>
</organism>
<dbReference type="AlphaFoldDB" id="A0A4V2DDP1"/>
<dbReference type="Pfam" id="PF07704">
    <property type="entry name" value="PSK_trans_fac"/>
    <property type="match status" value="1"/>
</dbReference>
<evidence type="ECO:0000313" key="1">
    <source>
        <dbReference type="EMBL" id="RZF65668.1"/>
    </source>
</evidence>
<dbReference type="OrthoDB" id="9814421at2"/>
<evidence type="ECO:0000313" key="2">
    <source>
        <dbReference type="Proteomes" id="UP000292085"/>
    </source>
</evidence>
<protein>
    <submittedName>
        <fullName evidence="1">Transcription factor</fullName>
    </submittedName>
</protein>
<dbReference type="InterPro" id="IPR011660">
    <property type="entry name" value="VapB-like"/>
</dbReference>